<name>A0A9J6GFW8_HAELO</name>
<evidence type="ECO:0000313" key="3">
    <source>
        <dbReference type="Proteomes" id="UP000821853"/>
    </source>
</evidence>
<dbReference type="Pfam" id="PF07679">
    <property type="entry name" value="I-set"/>
    <property type="match status" value="1"/>
</dbReference>
<keyword evidence="3" id="KW-1185">Reference proteome</keyword>
<feature type="domain" description="Ig-like" evidence="1">
    <location>
        <begin position="4"/>
        <end position="93"/>
    </location>
</feature>
<dbReference type="AlphaFoldDB" id="A0A9J6GFW8"/>
<protein>
    <recommendedName>
        <fullName evidence="1">Ig-like domain-containing protein</fullName>
    </recommendedName>
</protein>
<dbReference type="PROSITE" id="PS50835">
    <property type="entry name" value="IG_LIKE"/>
    <property type="match status" value="1"/>
</dbReference>
<dbReference type="InterPro" id="IPR013098">
    <property type="entry name" value="Ig_I-set"/>
</dbReference>
<sequence>MEPPSRVTFYNSTGALVPCSVQGDPRPDIHWVRSSTGLPMRDVPGVLAVRADGTLSFAPFRAQDYRQDVHAATYRCVASNAAGSVGSRDVQVRASEYNLCEVECFLQRSCVCLGETFVRVLGGPPAGTSAHSRKQNTSWNGVMCKLMGFFTSE</sequence>
<evidence type="ECO:0000259" key="1">
    <source>
        <dbReference type="PROSITE" id="PS50835"/>
    </source>
</evidence>
<dbReference type="VEuPathDB" id="VectorBase:HLOH_046346"/>
<dbReference type="InterPro" id="IPR036179">
    <property type="entry name" value="Ig-like_dom_sf"/>
</dbReference>
<dbReference type="Gene3D" id="2.60.40.10">
    <property type="entry name" value="Immunoglobulins"/>
    <property type="match status" value="1"/>
</dbReference>
<evidence type="ECO:0000313" key="2">
    <source>
        <dbReference type="EMBL" id="KAH9374301.1"/>
    </source>
</evidence>
<dbReference type="InterPro" id="IPR007110">
    <property type="entry name" value="Ig-like_dom"/>
</dbReference>
<organism evidence="2 3">
    <name type="scientific">Haemaphysalis longicornis</name>
    <name type="common">Bush tick</name>
    <dbReference type="NCBI Taxonomy" id="44386"/>
    <lineage>
        <taxon>Eukaryota</taxon>
        <taxon>Metazoa</taxon>
        <taxon>Ecdysozoa</taxon>
        <taxon>Arthropoda</taxon>
        <taxon>Chelicerata</taxon>
        <taxon>Arachnida</taxon>
        <taxon>Acari</taxon>
        <taxon>Parasitiformes</taxon>
        <taxon>Ixodida</taxon>
        <taxon>Ixodoidea</taxon>
        <taxon>Ixodidae</taxon>
        <taxon>Haemaphysalinae</taxon>
        <taxon>Haemaphysalis</taxon>
    </lineage>
</organism>
<dbReference type="EMBL" id="JABSTR010000006">
    <property type="protein sequence ID" value="KAH9374301.1"/>
    <property type="molecule type" value="Genomic_DNA"/>
</dbReference>
<dbReference type="Proteomes" id="UP000821853">
    <property type="component" value="Chromosome 4"/>
</dbReference>
<gene>
    <name evidence="2" type="ORF">HPB48_005621</name>
</gene>
<comment type="caution">
    <text evidence="2">The sequence shown here is derived from an EMBL/GenBank/DDBJ whole genome shotgun (WGS) entry which is preliminary data.</text>
</comment>
<proteinExistence type="predicted"/>
<dbReference type="OrthoDB" id="5969272at2759"/>
<accession>A0A9J6GFW8</accession>
<dbReference type="SUPFAM" id="SSF48726">
    <property type="entry name" value="Immunoglobulin"/>
    <property type="match status" value="1"/>
</dbReference>
<reference evidence="2 3" key="1">
    <citation type="journal article" date="2020" name="Cell">
        <title>Large-Scale Comparative Analyses of Tick Genomes Elucidate Their Genetic Diversity and Vector Capacities.</title>
        <authorList>
            <consortium name="Tick Genome and Microbiome Consortium (TIGMIC)"/>
            <person name="Jia N."/>
            <person name="Wang J."/>
            <person name="Shi W."/>
            <person name="Du L."/>
            <person name="Sun Y."/>
            <person name="Zhan W."/>
            <person name="Jiang J.F."/>
            <person name="Wang Q."/>
            <person name="Zhang B."/>
            <person name="Ji P."/>
            <person name="Bell-Sakyi L."/>
            <person name="Cui X.M."/>
            <person name="Yuan T.T."/>
            <person name="Jiang B.G."/>
            <person name="Yang W.F."/>
            <person name="Lam T.T."/>
            <person name="Chang Q.C."/>
            <person name="Ding S.J."/>
            <person name="Wang X.J."/>
            <person name="Zhu J.G."/>
            <person name="Ruan X.D."/>
            <person name="Zhao L."/>
            <person name="Wei J.T."/>
            <person name="Ye R.Z."/>
            <person name="Que T.C."/>
            <person name="Du C.H."/>
            <person name="Zhou Y.H."/>
            <person name="Cheng J.X."/>
            <person name="Dai P.F."/>
            <person name="Guo W.B."/>
            <person name="Han X.H."/>
            <person name="Huang E.J."/>
            <person name="Li L.F."/>
            <person name="Wei W."/>
            <person name="Gao Y.C."/>
            <person name="Liu J.Z."/>
            <person name="Shao H.Z."/>
            <person name="Wang X."/>
            <person name="Wang C.C."/>
            <person name="Yang T.C."/>
            <person name="Huo Q.B."/>
            <person name="Li W."/>
            <person name="Chen H.Y."/>
            <person name="Chen S.E."/>
            <person name="Zhou L.G."/>
            <person name="Ni X.B."/>
            <person name="Tian J.H."/>
            <person name="Sheng Y."/>
            <person name="Liu T."/>
            <person name="Pan Y.S."/>
            <person name="Xia L.Y."/>
            <person name="Li J."/>
            <person name="Zhao F."/>
            <person name="Cao W.C."/>
        </authorList>
    </citation>
    <scope>NUCLEOTIDE SEQUENCE [LARGE SCALE GENOMIC DNA]</scope>
    <source>
        <strain evidence="2">HaeL-2018</strain>
    </source>
</reference>
<dbReference type="InterPro" id="IPR013783">
    <property type="entry name" value="Ig-like_fold"/>
</dbReference>